<dbReference type="PANTHER" id="PTHR43585:SF2">
    <property type="entry name" value="ATP-GRASP ENZYME FSQD"/>
    <property type="match status" value="1"/>
</dbReference>
<dbReference type="KEGG" id="src:M271_40095"/>
<dbReference type="Pfam" id="PF13535">
    <property type="entry name" value="ATP-grasp_4"/>
    <property type="match status" value="1"/>
</dbReference>
<dbReference type="InterPro" id="IPR011761">
    <property type="entry name" value="ATP-grasp"/>
</dbReference>
<name>A0A0A0NW33_STRRN</name>
<dbReference type="eggNOG" id="COG0458">
    <property type="taxonomic scope" value="Bacteria"/>
</dbReference>
<comment type="caution">
    <text evidence="6">The sequence shown here is derived from an EMBL/GenBank/DDBJ whole genome shotgun (WGS) entry which is preliminary data.</text>
</comment>
<dbReference type="GO" id="GO:0005524">
    <property type="term" value="F:ATP binding"/>
    <property type="evidence" value="ECO:0007669"/>
    <property type="project" value="UniProtKB-UniRule"/>
</dbReference>
<evidence type="ECO:0000313" key="7">
    <source>
        <dbReference type="Proteomes" id="UP000281594"/>
    </source>
</evidence>
<proteinExistence type="predicted"/>
<dbReference type="HOGENOM" id="CLU_029016_5_0_11"/>
<organism evidence="6 7">
    <name type="scientific">Streptomyces rapamycinicus (strain ATCC 29253 / DSM 41530 / NRRL 5491 / AYB-994)</name>
    <name type="common">Streptomyces hygroscopicus (strain ATCC 29253)</name>
    <dbReference type="NCBI Taxonomy" id="1343740"/>
    <lineage>
        <taxon>Bacteria</taxon>
        <taxon>Bacillati</taxon>
        <taxon>Actinomycetota</taxon>
        <taxon>Actinomycetes</taxon>
        <taxon>Kitasatosporales</taxon>
        <taxon>Streptomycetaceae</taxon>
        <taxon>Streptomyces</taxon>
        <taxon>Streptomyces violaceusniger group</taxon>
    </lineage>
</organism>
<dbReference type="GO" id="GO:0016874">
    <property type="term" value="F:ligase activity"/>
    <property type="evidence" value="ECO:0007669"/>
    <property type="project" value="UniProtKB-KW"/>
</dbReference>
<dbReference type="Proteomes" id="UP000281594">
    <property type="component" value="Unassembled WGS sequence"/>
</dbReference>
<dbReference type="EMBL" id="QYCY01000001">
    <property type="protein sequence ID" value="RLV77408.1"/>
    <property type="molecule type" value="Genomic_DNA"/>
</dbReference>
<dbReference type="SUPFAM" id="SSF56059">
    <property type="entry name" value="Glutathione synthetase ATP-binding domain-like"/>
    <property type="match status" value="1"/>
</dbReference>
<dbReference type="PROSITE" id="PS50975">
    <property type="entry name" value="ATP_GRASP"/>
    <property type="match status" value="1"/>
</dbReference>
<dbReference type="Gene3D" id="3.30.470.20">
    <property type="entry name" value="ATP-grasp fold, B domain"/>
    <property type="match status" value="1"/>
</dbReference>
<dbReference type="RefSeq" id="WP_020872882.1">
    <property type="nucleotide sequence ID" value="NC_022785.1"/>
</dbReference>
<reference evidence="6 7" key="1">
    <citation type="journal article" date="2018" name="J. Biol. Chem.">
        <title>Discovery of the actinoplanic acid pathway in Streptomyces rapamycinicus reveals a genetically conserved synergism with rapamycin.</title>
        <authorList>
            <person name="Mrak P."/>
            <person name="Krastel P."/>
            <person name="Pivk Lukancic P."/>
            <person name="Tao J."/>
            <person name="Pistorius D."/>
            <person name="Moore C.M."/>
        </authorList>
    </citation>
    <scope>NUCLEOTIDE SEQUENCE [LARGE SCALE GENOMIC DNA]</scope>
    <source>
        <strain evidence="6 7">NRRL 5491</strain>
    </source>
</reference>
<evidence type="ECO:0000256" key="3">
    <source>
        <dbReference type="ARBA" id="ARBA00022840"/>
    </source>
</evidence>
<evidence type="ECO:0000256" key="4">
    <source>
        <dbReference type="PROSITE-ProRule" id="PRU00409"/>
    </source>
</evidence>
<dbReference type="Gene3D" id="3.40.50.20">
    <property type="match status" value="1"/>
</dbReference>
<dbReference type="AlphaFoldDB" id="A0A0A0NW33"/>
<keyword evidence="3 4" id="KW-0067">ATP-binding</keyword>
<dbReference type="InterPro" id="IPR013815">
    <property type="entry name" value="ATP_grasp_subdomain_1"/>
</dbReference>
<feature type="domain" description="ATP-grasp" evidence="5">
    <location>
        <begin position="110"/>
        <end position="308"/>
    </location>
</feature>
<dbReference type="SMART" id="SM01209">
    <property type="entry name" value="GARS_A"/>
    <property type="match status" value="1"/>
</dbReference>
<accession>A0A0A0NW33</accession>
<sequence length="417" mass="44184">MAERLLVCGIGSGMDRSLAAVKEMGLELVVITDRPTERVTRVADQVLVADPGRQEAVRRAVGAAGLRDVDGVLSLGYDNPPVVARLARRFGCPGVDEETALDCHLKDRRLAVLERAGLPVPRNRAADALSGALAALADIGLPAVVKPRDLSDSAGVAKLDAPDTAPERIREALRLSETGRIVIEEFLEGTEHTVAGLVAGGTFHLTGFADREYGRKEEFAPHFFEGGDTMPSALPPGTVDDVVDTVRAGVRALELRDAVVNTDVLRTPDGRVHLLEITCRMTGARIATEIMPLGTGVDPLPNAVRLALGRPLVLDELAPGGGQAVVQRFLPAHGGTVDWVGDLAAVRTPPQVYDLFWGRELRVGATLPPYSGGADPLAGVIVTGTDAARAEAMAYRVLDRLPLRLSGTGKPVGSRFR</sequence>
<gene>
    <name evidence="6" type="ORF">D3C57_103525</name>
</gene>
<evidence type="ECO:0000256" key="2">
    <source>
        <dbReference type="ARBA" id="ARBA00022741"/>
    </source>
</evidence>
<dbReference type="InterPro" id="IPR052032">
    <property type="entry name" value="ATP-dep_AA_Ligase"/>
</dbReference>
<keyword evidence="1" id="KW-0436">Ligase</keyword>
<keyword evidence="2 4" id="KW-0547">Nucleotide-binding</keyword>
<evidence type="ECO:0000313" key="6">
    <source>
        <dbReference type="EMBL" id="RLV77408.1"/>
    </source>
</evidence>
<dbReference type="STRING" id="1343740.M271_40095"/>
<evidence type="ECO:0000259" key="5">
    <source>
        <dbReference type="PROSITE" id="PS50975"/>
    </source>
</evidence>
<protein>
    <recommendedName>
        <fullName evidence="5">ATP-grasp domain-containing protein</fullName>
    </recommendedName>
</protein>
<dbReference type="Gene3D" id="3.30.1490.20">
    <property type="entry name" value="ATP-grasp fold, A domain"/>
    <property type="match status" value="1"/>
</dbReference>
<dbReference type="GO" id="GO:0046872">
    <property type="term" value="F:metal ion binding"/>
    <property type="evidence" value="ECO:0007669"/>
    <property type="project" value="InterPro"/>
</dbReference>
<dbReference type="PANTHER" id="PTHR43585">
    <property type="entry name" value="FUMIPYRROLE BIOSYNTHESIS PROTEIN C"/>
    <property type="match status" value="1"/>
</dbReference>
<evidence type="ECO:0000256" key="1">
    <source>
        <dbReference type="ARBA" id="ARBA00022598"/>
    </source>
</evidence>